<comment type="similarity">
    <text evidence="1">Belongs to the bacterial ribosomal protein bL28 family.</text>
</comment>
<keyword evidence="8" id="KW-1185">Reference proteome</keyword>
<evidence type="ECO:0000256" key="1">
    <source>
        <dbReference type="ARBA" id="ARBA00008760"/>
    </source>
</evidence>
<gene>
    <name evidence="7" type="ORF">B0T19DRAFT_429747</name>
</gene>
<dbReference type="PANTHER" id="PTHR13528:SF2">
    <property type="entry name" value="LARGE RIBOSOMAL SUBUNIT PROTEIN BL28M"/>
    <property type="match status" value="1"/>
</dbReference>
<keyword evidence="3" id="KW-0687">Ribonucleoprotein</keyword>
<dbReference type="SUPFAM" id="SSF143800">
    <property type="entry name" value="L28p-like"/>
    <property type="match status" value="1"/>
</dbReference>
<sequence>MSPTLLPSLRRQTTATLLSTRPSSLRAISTTPSRAYKQARVPASAIPIPSVSGRTNVPALTIPAYPYGRHQVYHQSNTGLYGSAIIRFGNKVSSRNEIKTRRKWRPNVHTKRLWSAALGVFVRTRVTTRVLRTIDKAGGLDNYLLGGKAGRVKELGPWGWMLRWRVMLSPAVQERFAAERAALGLPPVEHDVFAEVEKGLAKQALRKVAAQAKKNNTNNNNNNNNNGKGSETPVTAQDVLVETDRMLAEEQEFFIGEESEFAAEAEAEAKDALEQQTQQGGDGFMKEERPNATS</sequence>
<comment type="function">
    <text evidence="5">Component of the mitochondrial ribosome (mitoribosome), a dedicated translation machinery responsible for the synthesis of mitochondrial genome-encoded proteins, including at least some of the essential transmembrane subunits of the mitochondrial respiratory chain. The mitoribosomes are attached to the mitochondrial inner membrane and translation products are cotranslationally integrated into the membrane.</text>
</comment>
<proteinExistence type="inferred from homology"/>
<accession>A0AAE0I8N2</accession>
<evidence type="ECO:0000256" key="4">
    <source>
        <dbReference type="ARBA" id="ARBA00035269"/>
    </source>
</evidence>
<feature type="compositionally biased region" description="Basic and acidic residues" evidence="6">
    <location>
        <begin position="284"/>
        <end position="294"/>
    </location>
</feature>
<evidence type="ECO:0000256" key="6">
    <source>
        <dbReference type="SAM" id="MobiDB-lite"/>
    </source>
</evidence>
<dbReference type="PANTHER" id="PTHR13528">
    <property type="entry name" value="39S RIBOSOMAL PROTEIN L28, MITOCHONDRIAL"/>
    <property type="match status" value="1"/>
</dbReference>
<feature type="compositionally biased region" description="Low complexity" evidence="6">
    <location>
        <begin position="215"/>
        <end position="226"/>
    </location>
</feature>
<keyword evidence="2" id="KW-0689">Ribosomal protein</keyword>
<evidence type="ECO:0000256" key="2">
    <source>
        <dbReference type="ARBA" id="ARBA00022980"/>
    </source>
</evidence>
<dbReference type="Pfam" id="PF00830">
    <property type="entry name" value="Ribosomal_L28"/>
    <property type="match status" value="1"/>
</dbReference>
<dbReference type="AlphaFoldDB" id="A0AAE0I8N2"/>
<dbReference type="InterPro" id="IPR037147">
    <property type="entry name" value="Ribosomal_bL28_sf"/>
</dbReference>
<comment type="caution">
    <text evidence="7">The sequence shown here is derived from an EMBL/GenBank/DDBJ whole genome shotgun (WGS) entry which is preliminary data.</text>
</comment>
<evidence type="ECO:0000256" key="5">
    <source>
        <dbReference type="ARBA" id="ARBA00037226"/>
    </source>
</evidence>
<feature type="region of interest" description="Disordered" evidence="6">
    <location>
        <begin position="257"/>
        <end position="294"/>
    </location>
</feature>
<dbReference type="Proteomes" id="UP001286456">
    <property type="component" value="Unassembled WGS sequence"/>
</dbReference>
<evidence type="ECO:0000313" key="7">
    <source>
        <dbReference type="EMBL" id="KAK3320501.1"/>
    </source>
</evidence>
<dbReference type="EMBL" id="JAUEPO010000005">
    <property type="protein sequence ID" value="KAK3320501.1"/>
    <property type="molecule type" value="Genomic_DNA"/>
</dbReference>
<protein>
    <recommendedName>
        <fullName evidence="4">Large ribosomal subunit protein bL28m</fullName>
    </recommendedName>
</protein>
<name>A0AAE0I8N2_9PEZI</name>
<reference evidence="7" key="2">
    <citation type="submission" date="2023-06" db="EMBL/GenBank/DDBJ databases">
        <authorList>
            <consortium name="Lawrence Berkeley National Laboratory"/>
            <person name="Haridas S."/>
            <person name="Hensen N."/>
            <person name="Bonometti L."/>
            <person name="Westerberg I."/>
            <person name="Brannstrom I.O."/>
            <person name="Guillou S."/>
            <person name="Cros-Aarteil S."/>
            <person name="Calhoun S."/>
            <person name="Kuo A."/>
            <person name="Mondo S."/>
            <person name="Pangilinan J."/>
            <person name="Riley R."/>
            <person name="Labutti K."/>
            <person name="Andreopoulos B."/>
            <person name="Lipzen A."/>
            <person name="Chen C."/>
            <person name="Yanf M."/>
            <person name="Daum C."/>
            <person name="Ng V."/>
            <person name="Clum A."/>
            <person name="Steindorff A."/>
            <person name="Ohm R."/>
            <person name="Martin F."/>
            <person name="Silar P."/>
            <person name="Natvig D."/>
            <person name="Lalanne C."/>
            <person name="Gautier V."/>
            <person name="Ament-Velasquez S.L."/>
            <person name="Kruys A."/>
            <person name="Hutchinson M.I."/>
            <person name="Powell A.J."/>
            <person name="Barry K."/>
            <person name="Miller A.N."/>
            <person name="Grigoriev I.V."/>
            <person name="Debuchy R."/>
            <person name="Gladieux P."/>
            <person name="Thoren M.H."/>
            <person name="Johannesson H."/>
        </authorList>
    </citation>
    <scope>NUCLEOTIDE SEQUENCE</scope>
    <source>
        <strain evidence="7">SMH4131-1</strain>
    </source>
</reference>
<evidence type="ECO:0000256" key="3">
    <source>
        <dbReference type="ARBA" id="ARBA00023274"/>
    </source>
</evidence>
<dbReference type="InterPro" id="IPR026569">
    <property type="entry name" value="Ribosomal_bL28"/>
</dbReference>
<dbReference type="FunFam" id="2.30.170.40:FF:000003">
    <property type="entry name" value="54S ribosomal protein L24"/>
    <property type="match status" value="1"/>
</dbReference>
<dbReference type="GO" id="GO:0005762">
    <property type="term" value="C:mitochondrial large ribosomal subunit"/>
    <property type="evidence" value="ECO:0007669"/>
    <property type="project" value="TreeGrafter"/>
</dbReference>
<reference evidence="7" key="1">
    <citation type="journal article" date="2023" name="Mol. Phylogenet. Evol.">
        <title>Genome-scale phylogeny and comparative genomics of the fungal order Sordariales.</title>
        <authorList>
            <person name="Hensen N."/>
            <person name="Bonometti L."/>
            <person name="Westerberg I."/>
            <person name="Brannstrom I.O."/>
            <person name="Guillou S."/>
            <person name="Cros-Aarteil S."/>
            <person name="Calhoun S."/>
            <person name="Haridas S."/>
            <person name="Kuo A."/>
            <person name="Mondo S."/>
            <person name="Pangilinan J."/>
            <person name="Riley R."/>
            <person name="LaButti K."/>
            <person name="Andreopoulos B."/>
            <person name="Lipzen A."/>
            <person name="Chen C."/>
            <person name="Yan M."/>
            <person name="Daum C."/>
            <person name="Ng V."/>
            <person name="Clum A."/>
            <person name="Steindorff A."/>
            <person name="Ohm R.A."/>
            <person name="Martin F."/>
            <person name="Silar P."/>
            <person name="Natvig D.O."/>
            <person name="Lalanne C."/>
            <person name="Gautier V."/>
            <person name="Ament-Velasquez S.L."/>
            <person name="Kruys A."/>
            <person name="Hutchinson M.I."/>
            <person name="Powell A.J."/>
            <person name="Barry K."/>
            <person name="Miller A.N."/>
            <person name="Grigoriev I.V."/>
            <person name="Debuchy R."/>
            <person name="Gladieux P."/>
            <person name="Hiltunen Thoren M."/>
            <person name="Johannesson H."/>
        </authorList>
    </citation>
    <scope>NUCLEOTIDE SEQUENCE</scope>
    <source>
        <strain evidence="7">SMH4131-1</strain>
    </source>
</reference>
<feature type="compositionally biased region" description="Acidic residues" evidence="6">
    <location>
        <begin position="257"/>
        <end position="266"/>
    </location>
</feature>
<feature type="region of interest" description="Disordered" evidence="6">
    <location>
        <begin position="212"/>
        <end position="234"/>
    </location>
</feature>
<dbReference type="GO" id="GO:0003735">
    <property type="term" value="F:structural constituent of ribosome"/>
    <property type="evidence" value="ECO:0007669"/>
    <property type="project" value="InterPro"/>
</dbReference>
<evidence type="ECO:0000313" key="8">
    <source>
        <dbReference type="Proteomes" id="UP001286456"/>
    </source>
</evidence>
<organism evidence="7 8">
    <name type="scientific">Cercophora scortea</name>
    <dbReference type="NCBI Taxonomy" id="314031"/>
    <lineage>
        <taxon>Eukaryota</taxon>
        <taxon>Fungi</taxon>
        <taxon>Dikarya</taxon>
        <taxon>Ascomycota</taxon>
        <taxon>Pezizomycotina</taxon>
        <taxon>Sordariomycetes</taxon>
        <taxon>Sordariomycetidae</taxon>
        <taxon>Sordariales</taxon>
        <taxon>Lasiosphaeriaceae</taxon>
        <taxon>Cercophora</taxon>
    </lineage>
</organism>
<dbReference type="Gene3D" id="2.30.170.40">
    <property type="entry name" value="Ribosomal protein L28/L24"/>
    <property type="match status" value="1"/>
</dbReference>
<dbReference type="InterPro" id="IPR034704">
    <property type="entry name" value="Ribosomal_bL28/bL31-like_sf"/>
</dbReference>